<dbReference type="PANTHER" id="PTHR14057">
    <property type="entry name" value="TRANSCRIPTION FACTOR ONECUT"/>
    <property type="match status" value="1"/>
</dbReference>
<dbReference type="AGR" id="WB:WBGene00015934"/>
<keyword evidence="4 8" id="KW-0238">DNA-binding</keyword>
<dbReference type="SUPFAM" id="SSF47413">
    <property type="entry name" value="lambda repressor-like DNA-binding domains"/>
    <property type="match status" value="1"/>
</dbReference>
<dbReference type="EMBL" id="BX284604">
    <property type="protein sequence ID" value="CCD64998.1"/>
    <property type="molecule type" value="Genomic_DNA"/>
</dbReference>
<evidence type="ECO:0000256" key="3">
    <source>
        <dbReference type="ARBA" id="ARBA00023015"/>
    </source>
</evidence>
<feature type="compositionally biased region" description="Basic and acidic residues" evidence="11">
    <location>
        <begin position="378"/>
        <end position="399"/>
    </location>
</feature>
<dbReference type="Proteomes" id="UP000001940">
    <property type="component" value="Chromosome IV"/>
</dbReference>
<dbReference type="RefSeq" id="NP_501046.1">
    <property type="nucleotide sequence ID" value="NM_068645.7"/>
</dbReference>
<dbReference type="IntAct" id="O45080">
    <property type="interactions" value="1"/>
</dbReference>
<dbReference type="SMR" id="O45080"/>
<evidence type="ECO:0000256" key="9">
    <source>
        <dbReference type="RuleBase" id="RU000682"/>
    </source>
</evidence>
<dbReference type="UCSC" id="C17H12.9">
    <property type="organism name" value="c. elegans"/>
</dbReference>
<evidence type="ECO:0000313" key="15">
    <source>
        <dbReference type="Proteomes" id="UP000001940"/>
    </source>
</evidence>
<dbReference type="CTD" id="182756"/>
<keyword evidence="6 10" id="KW-0804">Transcription</keyword>
<dbReference type="FunCoup" id="O45080">
    <property type="interactions" value="215"/>
</dbReference>
<feature type="region of interest" description="Disordered" evidence="11">
    <location>
        <begin position="378"/>
        <end position="413"/>
    </location>
</feature>
<dbReference type="CDD" id="cd00086">
    <property type="entry name" value="homeodomain"/>
    <property type="match status" value="1"/>
</dbReference>
<protein>
    <recommendedName>
        <fullName evidence="10">One cut domain family member</fullName>
    </recommendedName>
</protein>
<dbReference type="InterPro" id="IPR009057">
    <property type="entry name" value="Homeodomain-like_sf"/>
</dbReference>
<evidence type="ECO:0000313" key="14">
    <source>
        <dbReference type="EMBL" id="CCD64998.1"/>
    </source>
</evidence>
<name>O45080_CAEEL</name>
<dbReference type="SUPFAM" id="SSF46689">
    <property type="entry name" value="Homeodomain-like"/>
    <property type="match status" value="1"/>
</dbReference>
<keyword evidence="3 10" id="KW-0805">Transcription regulation</keyword>
<evidence type="ECO:0000256" key="10">
    <source>
        <dbReference type="RuleBase" id="RU361129"/>
    </source>
</evidence>
<dbReference type="DIP" id="DIP-25436N"/>
<dbReference type="KEGG" id="cel:CELE_C17H12.9"/>
<dbReference type="eggNOG" id="KOG2252">
    <property type="taxonomic scope" value="Eukaryota"/>
</dbReference>
<evidence type="ECO:0000256" key="4">
    <source>
        <dbReference type="ARBA" id="ARBA00023125"/>
    </source>
</evidence>
<evidence type="ECO:0000256" key="6">
    <source>
        <dbReference type="ARBA" id="ARBA00023163"/>
    </source>
</evidence>
<evidence type="ECO:0000313" key="16">
    <source>
        <dbReference type="WormBase" id="C17H12.9"/>
    </source>
</evidence>
<dbReference type="Pfam" id="PF02376">
    <property type="entry name" value="CUT"/>
    <property type="match status" value="1"/>
</dbReference>
<dbReference type="PROSITE" id="PS50071">
    <property type="entry name" value="HOMEOBOX_2"/>
    <property type="match status" value="1"/>
</dbReference>
<dbReference type="InParanoid" id="O45080"/>
<dbReference type="FunFam" id="1.10.10.60:FF:000054">
    <property type="entry name" value="One cut domain family member"/>
    <property type="match status" value="1"/>
</dbReference>
<dbReference type="GeneID" id="182756"/>
<evidence type="ECO:0000259" key="13">
    <source>
        <dbReference type="PROSITE" id="PS51042"/>
    </source>
</evidence>
<dbReference type="GO" id="GO:0006357">
    <property type="term" value="P:regulation of transcription by RNA polymerase II"/>
    <property type="evidence" value="ECO:0000318"/>
    <property type="project" value="GO_Central"/>
</dbReference>
<reference evidence="14 15" key="1">
    <citation type="journal article" date="1998" name="Science">
        <title>Genome sequence of the nematode C. elegans: a platform for investigating biology.</title>
        <authorList>
            <consortium name="The C. elegans sequencing consortium"/>
            <person name="Sulson J.E."/>
            <person name="Waterston R."/>
        </authorList>
    </citation>
    <scope>NUCLEOTIDE SEQUENCE [LARGE SCALE GENOMIC DNA]</scope>
    <source>
        <strain evidence="14 15">Bristol N2</strain>
    </source>
</reference>
<comment type="subcellular location">
    <subcellularLocation>
        <location evidence="1 8 9">Nucleus</location>
    </subcellularLocation>
</comment>
<evidence type="ECO:0000256" key="5">
    <source>
        <dbReference type="ARBA" id="ARBA00023155"/>
    </source>
</evidence>
<dbReference type="GO" id="GO:0000978">
    <property type="term" value="F:RNA polymerase II cis-regulatory region sequence-specific DNA binding"/>
    <property type="evidence" value="ECO:0000318"/>
    <property type="project" value="GO_Central"/>
</dbReference>
<evidence type="ECO:0000256" key="11">
    <source>
        <dbReference type="SAM" id="MobiDB-lite"/>
    </source>
</evidence>
<feature type="domain" description="CUT" evidence="13">
    <location>
        <begin position="217"/>
        <end position="303"/>
    </location>
</feature>
<keyword evidence="15" id="KW-1185">Reference proteome</keyword>
<feature type="compositionally biased region" description="Low complexity" evidence="11">
    <location>
        <begin position="400"/>
        <end position="413"/>
    </location>
</feature>
<dbReference type="OrthoDB" id="10068888at2759"/>
<dbReference type="PhylomeDB" id="O45080"/>
<dbReference type="PaxDb" id="6239-C17H12.9"/>
<dbReference type="InterPro" id="IPR003350">
    <property type="entry name" value="CUT_dom"/>
</dbReference>
<dbReference type="PIR" id="A88712">
    <property type="entry name" value="A88712"/>
</dbReference>
<comment type="similarity">
    <text evidence="2 10">Belongs to the CUT homeobox family.</text>
</comment>
<dbReference type="Bgee" id="WBGene00015934">
    <property type="expression patterns" value="Expressed in pharyngeal muscle cell (C elegans) and 3 other cell types or tissues"/>
</dbReference>
<gene>
    <name evidence="14 16" type="primary">ceh-48</name>
    <name evidence="16" type="ORF">C17H12.9</name>
    <name evidence="14" type="ORF">CELE_C17H12.9</name>
</gene>
<accession>O45080</accession>
<dbReference type="STRING" id="6239.C17H12.9.1"/>
<evidence type="ECO:0000256" key="1">
    <source>
        <dbReference type="ARBA" id="ARBA00004123"/>
    </source>
</evidence>
<evidence type="ECO:0000259" key="12">
    <source>
        <dbReference type="PROSITE" id="PS50071"/>
    </source>
</evidence>
<dbReference type="InterPro" id="IPR051649">
    <property type="entry name" value="CUT_Homeobox"/>
</dbReference>
<dbReference type="InterPro" id="IPR010982">
    <property type="entry name" value="Lambda_DNA-bd_dom_sf"/>
</dbReference>
<dbReference type="PANTHER" id="PTHR14057:SF32">
    <property type="entry name" value="HOMEOBOX PROTEIN CEH-21-RELATED"/>
    <property type="match status" value="1"/>
</dbReference>
<sequence length="459" mass="51531">MDALTDSGSDPLLSAALGSPIHHAILSMDDEVDGNCDDVDDISPESHHDNHFIDFTDDLVVQTERNLSKKGRTSNRNARQGYDNYATLTNLQPLPPISTVTSKSTKVQRPSPSPNFYFPTSSNSSYDMKYEEEEDDCEGITHSSSSPSDFSNHGTDLNHPFSASSFDSFDVTTVSTTATSTIMNSTDKFIARIQEADSTTKSPKGTSPAALMHGHCEEDFDDGEELNTKELALQIAAELKRYSIPQAIFAERVLCRSQGTLSDLLRNPKPWSKLKSGRETFRRMAKWLEEPEFQRMSALRLAACKRKEEHTTPNSPQMVVPKKTRLVFSDIQRRTLQAIFRETKRPSREMQITISQQLNLDPTTVANFFMNARRRGHDLKQETSESEERSEEPSIHFEHSASSSSASSSSSSSMQLDNYICDINTINILEEPSPEPREIKYSMQLLENELDFPANILEP</sequence>
<dbReference type="GO" id="GO:0000981">
    <property type="term" value="F:DNA-binding transcription factor activity, RNA polymerase II-specific"/>
    <property type="evidence" value="ECO:0000318"/>
    <property type="project" value="GO_Central"/>
</dbReference>
<keyword evidence="7 8" id="KW-0539">Nucleus</keyword>
<dbReference type="PROSITE" id="PS51042">
    <property type="entry name" value="CUT"/>
    <property type="match status" value="1"/>
</dbReference>
<feature type="region of interest" description="Disordered" evidence="11">
    <location>
        <begin position="130"/>
        <end position="156"/>
    </location>
</feature>
<evidence type="ECO:0000256" key="7">
    <source>
        <dbReference type="ARBA" id="ARBA00023242"/>
    </source>
</evidence>
<dbReference type="Pfam" id="PF00046">
    <property type="entry name" value="Homeodomain"/>
    <property type="match status" value="1"/>
</dbReference>
<feature type="domain" description="Homeobox" evidence="12">
    <location>
        <begin position="319"/>
        <end position="379"/>
    </location>
</feature>
<dbReference type="FunFam" id="1.10.260.40:FF:000005">
    <property type="entry name" value="One cut domain family member"/>
    <property type="match status" value="1"/>
</dbReference>
<dbReference type="Gene3D" id="1.10.260.40">
    <property type="entry name" value="lambda repressor-like DNA-binding domains"/>
    <property type="match status" value="1"/>
</dbReference>
<dbReference type="SMART" id="SM00389">
    <property type="entry name" value="HOX"/>
    <property type="match status" value="1"/>
</dbReference>
<organism evidence="14 15">
    <name type="scientific">Caenorhabditis elegans</name>
    <dbReference type="NCBI Taxonomy" id="6239"/>
    <lineage>
        <taxon>Eukaryota</taxon>
        <taxon>Metazoa</taxon>
        <taxon>Ecdysozoa</taxon>
        <taxon>Nematoda</taxon>
        <taxon>Chromadorea</taxon>
        <taxon>Rhabditida</taxon>
        <taxon>Rhabditina</taxon>
        <taxon>Rhabditomorpha</taxon>
        <taxon>Rhabditoidea</taxon>
        <taxon>Rhabditidae</taxon>
        <taxon>Peloderinae</taxon>
        <taxon>Caenorhabditis</taxon>
    </lineage>
</organism>
<dbReference type="OMA" id="HETRMHE"/>
<evidence type="ECO:0000256" key="8">
    <source>
        <dbReference type="PROSITE-ProRule" id="PRU00108"/>
    </source>
</evidence>
<dbReference type="HOGENOM" id="CLU_018642_3_0_1"/>
<dbReference type="GO" id="GO:0005634">
    <property type="term" value="C:nucleus"/>
    <property type="evidence" value="ECO:0000318"/>
    <property type="project" value="GO_Central"/>
</dbReference>
<feature type="DNA-binding region" description="Homeobox" evidence="8">
    <location>
        <begin position="321"/>
        <end position="380"/>
    </location>
</feature>
<keyword evidence="5 8" id="KW-0371">Homeobox</keyword>
<dbReference type="InterPro" id="IPR001356">
    <property type="entry name" value="HD"/>
</dbReference>
<dbReference type="SMART" id="SM01109">
    <property type="entry name" value="CUT"/>
    <property type="match status" value="1"/>
</dbReference>
<dbReference type="AlphaFoldDB" id="O45080"/>
<dbReference type="WormBase" id="C17H12.9">
    <property type="protein sequence ID" value="CE16869"/>
    <property type="gene ID" value="WBGene00015934"/>
    <property type="gene designation" value="ceh-48"/>
</dbReference>
<proteinExistence type="inferred from homology"/>
<evidence type="ECO:0000256" key="2">
    <source>
        <dbReference type="ARBA" id="ARBA00008190"/>
    </source>
</evidence>
<dbReference type="Gene3D" id="1.10.10.60">
    <property type="entry name" value="Homeodomain-like"/>
    <property type="match status" value="1"/>
</dbReference>